<proteinExistence type="predicted"/>
<reference evidence="1" key="1">
    <citation type="submission" date="2014-09" db="EMBL/GenBank/DDBJ databases">
        <authorList>
            <person name="Magalhaes I.L.F."/>
            <person name="Oliveira U."/>
            <person name="Santos F.R."/>
            <person name="Vidigal T.H.D.A."/>
            <person name="Brescovit A.D."/>
            <person name="Santos A.J."/>
        </authorList>
    </citation>
    <scope>NUCLEOTIDE SEQUENCE</scope>
    <source>
        <tissue evidence="1">Shoot tissue taken approximately 20 cm above the soil surface</tissue>
    </source>
</reference>
<dbReference type="EMBL" id="GBRH01236569">
    <property type="protein sequence ID" value="JAD61326.1"/>
    <property type="molecule type" value="Transcribed_RNA"/>
</dbReference>
<reference evidence="1" key="2">
    <citation type="journal article" date="2015" name="Data Brief">
        <title>Shoot transcriptome of the giant reed, Arundo donax.</title>
        <authorList>
            <person name="Barrero R.A."/>
            <person name="Guerrero F.D."/>
            <person name="Moolhuijzen P."/>
            <person name="Goolsby J.A."/>
            <person name="Tidwell J."/>
            <person name="Bellgard S.E."/>
            <person name="Bellgard M.I."/>
        </authorList>
    </citation>
    <scope>NUCLEOTIDE SEQUENCE</scope>
    <source>
        <tissue evidence="1">Shoot tissue taken approximately 20 cm above the soil surface</tissue>
    </source>
</reference>
<sequence length="11" mass="1189">MVLSGPSRMVL</sequence>
<evidence type="ECO:0000313" key="1">
    <source>
        <dbReference type="EMBL" id="JAD61326.1"/>
    </source>
</evidence>
<protein>
    <submittedName>
        <fullName evidence="1">Uncharacterized protein</fullName>
    </submittedName>
</protein>
<organism evidence="1">
    <name type="scientific">Arundo donax</name>
    <name type="common">Giant reed</name>
    <name type="synonym">Donax arundinaceus</name>
    <dbReference type="NCBI Taxonomy" id="35708"/>
    <lineage>
        <taxon>Eukaryota</taxon>
        <taxon>Viridiplantae</taxon>
        <taxon>Streptophyta</taxon>
        <taxon>Embryophyta</taxon>
        <taxon>Tracheophyta</taxon>
        <taxon>Spermatophyta</taxon>
        <taxon>Magnoliopsida</taxon>
        <taxon>Liliopsida</taxon>
        <taxon>Poales</taxon>
        <taxon>Poaceae</taxon>
        <taxon>PACMAD clade</taxon>
        <taxon>Arundinoideae</taxon>
        <taxon>Arundineae</taxon>
        <taxon>Arundo</taxon>
    </lineage>
</organism>
<accession>A0A0A9BDA1</accession>
<name>A0A0A9BDA1_ARUDO</name>